<name>A0A918NKE3_9GAMM</name>
<proteinExistence type="predicted"/>
<feature type="compositionally biased region" description="Polar residues" evidence="1">
    <location>
        <begin position="89"/>
        <end position="98"/>
    </location>
</feature>
<feature type="region of interest" description="Disordered" evidence="1">
    <location>
        <begin position="1"/>
        <end position="27"/>
    </location>
</feature>
<organism evidence="2 3">
    <name type="scientific">Saccharospirillum salsuginis</name>
    <dbReference type="NCBI Taxonomy" id="418750"/>
    <lineage>
        <taxon>Bacteria</taxon>
        <taxon>Pseudomonadati</taxon>
        <taxon>Pseudomonadota</taxon>
        <taxon>Gammaproteobacteria</taxon>
        <taxon>Oceanospirillales</taxon>
        <taxon>Saccharospirillaceae</taxon>
        <taxon>Saccharospirillum</taxon>
    </lineage>
</organism>
<gene>
    <name evidence="2" type="ORF">GCM10007392_47910</name>
</gene>
<sequence>MPELREQGREQPHQQRIRRGNPDFPAGLQVTPGDFTLSRQGGLIHNPGRFGEFFARERRLIAGTASLEERDTQASLDITQPPEDRGVAHTQSARRTGQ</sequence>
<feature type="compositionally biased region" description="Basic and acidic residues" evidence="1">
    <location>
        <begin position="1"/>
        <end position="13"/>
    </location>
</feature>
<comment type="caution">
    <text evidence="2">The sequence shown here is derived from an EMBL/GenBank/DDBJ whole genome shotgun (WGS) entry which is preliminary data.</text>
</comment>
<evidence type="ECO:0000256" key="1">
    <source>
        <dbReference type="SAM" id="MobiDB-lite"/>
    </source>
</evidence>
<reference evidence="2" key="2">
    <citation type="submission" date="2020-09" db="EMBL/GenBank/DDBJ databases">
        <authorList>
            <person name="Sun Q."/>
            <person name="Kim S."/>
        </authorList>
    </citation>
    <scope>NUCLEOTIDE SEQUENCE</scope>
    <source>
        <strain evidence="2">KCTC 22169</strain>
    </source>
</reference>
<evidence type="ECO:0000313" key="3">
    <source>
        <dbReference type="Proteomes" id="UP000626148"/>
    </source>
</evidence>
<reference evidence="2" key="1">
    <citation type="journal article" date="2014" name="Int. J. Syst. Evol. Microbiol.">
        <title>Complete genome sequence of Corynebacterium casei LMG S-19264T (=DSM 44701T), isolated from a smear-ripened cheese.</title>
        <authorList>
            <consortium name="US DOE Joint Genome Institute (JGI-PGF)"/>
            <person name="Walter F."/>
            <person name="Albersmeier A."/>
            <person name="Kalinowski J."/>
            <person name="Ruckert C."/>
        </authorList>
    </citation>
    <scope>NUCLEOTIDE SEQUENCE</scope>
    <source>
        <strain evidence="2">KCTC 22169</strain>
    </source>
</reference>
<accession>A0A918NKE3</accession>
<keyword evidence="3" id="KW-1185">Reference proteome</keyword>
<dbReference type="EMBL" id="BMXR01000020">
    <property type="protein sequence ID" value="GGX75118.1"/>
    <property type="molecule type" value="Genomic_DNA"/>
</dbReference>
<protein>
    <submittedName>
        <fullName evidence="2">Uncharacterized protein</fullName>
    </submittedName>
</protein>
<dbReference type="Proteomes" id="UP000626148">
    <property type="component" value="Unassembled WGS sequence"/>
</dbReference>
<evidence type="ECO:0000313" key="2">
    <source>
        <dbReference type="EMBL" id="GGX75118.1"/>
    </source>
</evidence>
<dbReference type="AlphaFoldDB" id="A0A918NKE3"/>
<feature type="region of interest" description="Disordered" evidence="1">
    <location>
        <begin position="64"/>
        <end position="98"/>
    </location>
</feature>